<feature type="compositionally biased region" description="Low complexity" evidence="1">
    <location>
        <begin position="192"/>
        <end position="219"/>
    </location>
</feature>
<feature type="region of interest" description="Disordered" evidence="1">
    <location>
        <begin position="17"/>
        <end position="57"/>
    </location>
</feature>
<name>A0AAD7AMY7_9AGAR</name>
<feature type="compositionally biased region" description="Polar residues" evidence="1">
    <location>
        <begin position="145"/>
        <end position="154"/>
    </location>
</feature>
<gene>
    <name evidence="2" type="ORF">DFH08DRAFT_326089</name>
</gene>
<comment type="caution">
    <text evidence="2">The sequence shown here is derived from an EMBL/GenBank/DDBJ whole genome shotgun (WGS) entry which is preliminary data.</text>
</comment>
<keyword evidence="3" id="KW-1185">Reference proteome</keyword>
<feature type="compositionally biased region" description="Low complexity" evidence="1">
    <location>
        <begin position="155"/>
        <end position="169"/>
    </location>
</feature>
<evidence type="ECO:0000256" key="1">
    <source>
        <dbReference type="SAM" id="MobiDB-lite"/>
    </source>
</evidence>
<organism evidence="2 3">
    <name type="scientific">Mycena albidolilacea</name>
    <dbReference type="NCBI Taxonomy" id="1033008"/>
    <lineage>
        <taxon>Eukaryota</taxon>
        <taxon>Fungi</taxon>
        <taxon>Dikarya</taxon>
        <taxon>Basidiomycota</taxon>
        <taxon>Agaricomycotina</taxon>
        <taxon>Agaricomycetes</taxon>
        <taxon>Agaricomycetidae</taxon>
        <taxon>Agaricales</taxon>
        <taxon>Marasmiineae</taxon>
        <taxon>Mycenaceae</taxon>
        <taxon>Mycena</taxon>
    </lineage>
</organism>
<reference evidence="2" key="1">
    <citation type="submission" date="2023-03" db="EMBL/GenBank/DDBJ databases">
        <title>Massive genome expansion in bonnet fungi (Mycena s.s.) driven by repeated elements and novel gene families across ecological guilds.</title>
        <authorList>
            <consortium name="Lawrence Berkeley National Laboratory"/>
            <person name="Harder C.B."/>
            <person name="Miyauchi S."/>
            <person name="Viragh M."/>
            <person name="Kuo A."/>
            <person name="Thoen E."/>
            <person name="Andreopoulos B."/>
            <person name="Lu D."/>
            <person name="Skrede I."/>
            <person name="Drula E."/>
            <person name="Henrissat B."/>
            <person name="Morin E."/>
            <person name="Kohler A."/>
            <person name="Barry K."/>
            <person name="LaButti K."/>
            <person name="Morin E."/>
            <person name="Salamov A."/>
            <person name="Lipzen A."/>
            <person name="Mereny Z."/>
            <person name="Hegedus B."/>
            <person name="Baldrian P."/>
            <person name="Stursova M."/>
            <person name="Weitz H."/>
            <person name="Taylor A."/>
            <person name="Grigoriev I.V."/>
            <person name="Nagy L.G."/>
            <person name="Martin F."/>
            <person name="Kauserud H."/>
        </authorList>
    </citation>
    <scope>NUCLEOTIDE SEQUENCE</scope>
    <source>
        <strain evidence="2">CBHHK002</strain>
    </source>
</reference>
<evidence type="ECO:0000313" key="3">
    <source>
        <dbReference type="Proteomes" id="UP001218218"/>
    </source>
</evidence>
<feature type="region of interest" description="Disordered" evidence="1">
    <location>
        <begin position="122"/>
        <end position="251"/>
    </location>
</feature>
<feature type="compositionally biased region" description="Polar residues" evidence="1">
    <location>
        <begin position="236"/>
        <end position="251"/>
    </location>
</feature>
<dbReference type="EMBL" id="JARIHO010000004">
    <property type="protein sequence ID" value="KAJ7362768.1"/>
    <property type="molecule type" value="Genomic_DNA"/>
</dbReference>
<protein>
    <submittedName>
        <fullName evidence="2">Uncharacterized protein</fullName>
    </submittedName>
</protein>
<dbReference type="AlphaFoldDB" id="A0AAD7AMY7"/>
<feature type="compositionally biased region" description="Low complexity" evidence="1">
    <location>
        <begin position="45"/>
        <end position="57"/>
    </location>
</feature>
<evidence type="ECO:0000313" key="2">
    <source>
        <dbReference type="EMBL" id="KAJ7362768.1"/>
    </source>
</evidence>
<dbReference type="Proteomes" id="UP001218218">
    <property type="component" value="Unassembled WGS sequence"/>
</dbReference>
<feature type="compositionally biased region" description="Basic and acidic residues" evidence="1">
    <location>
        <begin position="34"/>
        <end position="43"/>
    </location>
</feature>
<feature type="compositionally biased region" description="Polar residues" evidence="1">
    <location>
        <begin position="122"/>
        <end position="134"/>
    </location>
</feature>
<sequence length="251" mass="26735">MPSDELDYARRRYLQAAHVQPPQLRGPPPYQLLRDNDGDDRHAPSRPAATPAFPTFANPTSGLPRFLQAPAWRGCSKSLSVALGQVWCTCRTGFEPIRDLPSLWSLPPPLFFLNAPALSSPSDSSGALAQSTGHGSNGAVVPHAQTPTSLRMQHSPSQSDSYSSSATSSSRRESGSGEAVRGASSHEHGHGSAHSEGSSYASYNSSGTSTSTSTSTSNTKKWWPLPGYSRGESTARCLSTMSSRTNVRNMS</sequence>
<accession>A0AAD7AMY7</accession>
<proteinExistence type="predicted"/>